<feature type="transmembrane region" description="Helical" evidence="1">
    <location>
        <begin position="216"/>
        <end position="238"/>
    </location>
</feature>
<evidence type="ECO:0008006" key="4">
    <source>
        <dbReference type="Google" id="ProtNLM"/>
    </source>
</evidence>
<organism evidence="2 3">
    <name type="scientific">Lunasporangiospora selenospora</name>
    <dbReference type="NCBI Taxonomy" id="979761"/>
    <lineage>
        <taxon>Eukaryota</taxon>
        <taxon>Fungi</taxon>
        <taxon>Fungi incertae sedis</taxon>
        <taxon>Mucoromycota</taxon>
        <taxon>Mortierellomycotina</taxon>
        <taxon>Mortierellomycetes</taxon>
        <taxon>Mortierellales</taxon>
        <taxon>Mortierellaceae</taxon>
        <taxon>Lunasporangiospora</taxon>
    </lineage>
</organism>
<proteinExistence type="predicted"/>
<dbReference type="AlphaFoldDB" id="A0A9P6FP42"/>
<dbReference type="PROSITE" id="PS50244">
    <property type="entry name" value="S5A_REDUCTASE"/>
    <property type="match status" value="1"/>
</dbReference>
<keyword evidence="1" id="KW-0472">Membrane</keyword>
<reference evidence="2" key="1">
    <citation type="journal article" date="2020" name="Fungal Divers.">
        <title>Resolving the Mortierellaceae phylogeny through synthesis of multi-gene phylogenetics and phylogenomics.</title>
        <authorList>
            <person name="Vandepol N."/>
            <person name="Liber J."/>
            <person name="Desiro A."/>
            <person name="Na H."/>
            <person name="Kennedy M."/>
            <person name="Barry K."/>
            <person name="Grigoriev I.V."/>
            <person name="Miller A.N."/>
            <person name="O'Donnell K."/>
            <person name="Stajich J.E."/>
            <person name="Bonito G."/>
        </authorList>
    </citation>
    <scope>NUCLEOTIDE SEQUENCE</scope>
    <source>
        <strain evidence="2">KOD1015</strain>
    </source>
</reference>
<feature type="transmembrane region" description="Helical" evidence="1">
    <location>
        <begin position="6"/>
        <end position="26"/>
    </location>
</feature>
<keyword evidence="3" id="KW-1185">Reference proteome</keyword>
<feature type="transmembrane region" description="Helical" evidence="1">
    <location>
        <begin position="258"/>
        <end position="284"/>
    </location>
</feature>
<gene>
    <name evidence="2" type="ORF">BGW38_006092</name>
</gene>
<dbReference type="Proteomes" id="UP000780801">
    <property type="component" value="Unassembled WGS sequence"/>
</dbReference>
<sequence>MTNVLLLTFLADVMFQLFGFCIAAFLQTEKFYDLAGSATFLLCTYLSLFKPWESQVERQYNREMLLPFTKSEALATSENGRFHARQVLASGTTGLWALYLGAFLFKRALHHGDRRFDKVKKNPRQFLLYWLVQATWVALTALPVYLTNAIPAQIHSQIRFRDILGLILWAGGFVFEVAANYQKEKWRKEIGPDYKRSFISHGLWSLSRHPNYFGECVLWFGSFLLCSSAFPAALQVQLQLQGAQTPLHHTPAAGLVSAWLLHLAFFSPIFVTVLITRVSGIPLLERENDRRLKDVVAYWRYKKQTSMFVPTWPRNVGLE</sequence>
<feature type="transmembrane region" description="Helical" evidence="1">
    <location>
        <begin position="158"/>
        <end position="179"/>
    </location>
</feature>
<dbReference type="EMBL" id="JAABOA010003882">
    <property type="protein sequence ID" value="KAF9578225.1"/>
    <property type="molecule type" value="Genomic_DNA"/>
</dbReference>
<accession>A0A9P6FP42</accession>
<evidence type="ECO:0000313" key="3">
    <source>
        <dbReference type="Proteomes" id="UP000780801"/>
    </source>
</evidence>
<name>A0A9P6FP42_9FUNG</name>
<feature type="transmembrane region" description="Helical" evidence="1">
    <location>
        <begin position="126"/>
        <end position="146"/>
    </location>
</feature>
<comment type="caution">
    <text evidence="2">The sequence shown here is derived from an EMBL/GenBank/DDBJ whole genome shotgun (WGS) entry which is preliminary data.</text>
</comment>
<protein>
    <recommendedName>
        <fullName evidence="4">Steroid 5-alpha reductase C-terminal domain-containing protein</fullName>
    </recommendedName>
</protein>
<keyword evidence="1" id="KW-1133">Transmembrane helix</keyword>
<evidence type="ECO:0000256" key="1">
    <source>
        <dbReference type="SAM" id="Phobius"/>
    </source>
</evidence>
<feature type="transmembrane region" description="Helical" evidence="1">
    <location>
        <begin position="87"/>
        <end position="105"/>
    </location>
</feature>
<dbReference type="Gene3D" id="1.20.120.1630">
    <property type="match status" value="1"/>
</dbReference>
<dbReference type="InterPro" id="IPR010721">
    <property type="entry name" value="UstE-like"/>
</dbReference>
<dbReference type="Pfam" id="PF06966">
    <property type="entry name" value="DUF1295"/>
    <property type="match status" value="2"/>
</dbReference>
<evidence type="ECO:0000313" key="2">
    <source>
        <dbReference type="EMBL" id="KAF9578225.1"/>
    </source>
</evidence>
<dbReference type="PANTHER" id="PTHR32251:SF17">
    <property type="entry name" value="STEROID 5-ALPHA REDUCTASE C-TERMINAL DOMAIN-CONTAINING PROTEIN"/>
    <property type="match status" value="1"/>
</dbReference>
<keyword evidence="1" id="KW-0812">Transmembrane</keyword>
<dbReference type="GO" id="GO:0016020">
    <property type="term" value="C:membrane"/>
    <property type="evidence" value="ECO:0007669"/>
    <property type="project" value="TreeGrafter"/>
</dbReference>
<dbReference type="PANTHER" id="PTHR32251">
    <property type="entry name" value="3-OXO-5-ALPHA-STEROID 4-DEHYDROGENASE"/>
    <property type="match status" value="1"/>
</dbReference>
<dbReference type="OrthoDB" id="67965at2759"/>